<dbReference type="EMBL" id="AP023423">
    <property type="protein sequence ID" value="BCK87530.1"/>
    <property type="molecule type" value="Genomic_DNA"/>
</dbReference>
<dbReference type="PROSITE" id="PS51462">
    <property type="entry name" value="NUDIX"/>
    <property type="match status" value="1"/>
</dbReference>
<gene>
    <name evidence="9" type="ORF">MIZ01_1314</name>
</gene>
<evidence type="ECO:0000256" key="2">
    <source>
        <dbReference type="ARBA" id="ARBA00012381"/>
    </source>
</evidence>
<dbReference type="InterPro" id="IPR000086">
    <property type="entry name" value="NUDIX_hydrolase_dom"/>
</dbReference>
<keyword evidence="6" id="KW-0520">NAD</keyword>
<dbReference type="Pfam" id="PF00293">
    <property type="entry name" value="NUDIX"/>
    <property type="match status" value="1"/>
</dbReference>
<dbReference type="InterPro" id="IPR020476">
    <property type="entry name" value="Nudix_hydrolase"/>
</dbReference>
<dbReference type="SUPFAM" id="SSF55811">
    <property type="entry name" value="Nudix"/>
    <property type="match status" value="1"/>
</dbReference>
<comment type="cofactor">
    <cofactor evidence="1">
        <name>Mg(2+)</name>
        <dbReference type="ChEBI" id="CHEBI:18420"/>
    </cofactor>
</comment>
<proteinExistence type="inferred from homology"/>
<keyword evidence="3" id="KW-0479">Metal-binding</keyword>
<dbReference type="PROSITE" id="PS00893">
    <property type="entry name" value="NUDIX_BOX"/>
    <property type="match status" value="1"/>
</dbReference>
<reference evidence="9 10" key="1">
    <citation type="journal article" date="2022" name="Int. J. Syst. Evol. Microbiol.">
        <title>&lt;i&gt;Sideroxyarcus emersonii&lt;/i&gt; gen. nov. sp. nov., a neutrophilic, microaerobic iron- and thiosulfate-oxidizing bacterium isolated from iron-rich wetland sediment.</title>
        <authorList>
            <person name="Kato S."/>
            <person name="Itoh T."/>
            <person name="Iino T."/>
            <person name="Ohkuma M."/>
        </authorList>
    </citation>
    <scope>NUCLEOTIDE SEQUENCE [LARGE SCALE GENOMIC DNA]</scope>
    <source>
        <strain evidence="9 10">MIZ01</strain>
    </source>
</reference>
<dbReference type="PANTHER" id="PTHR11383:SF3">
    <property type="entry name" value="NAD(P)H PYROPHOSPHATASE NUDT13, MITOCHONDRIAL"/>
    <property type="match status" value="1"/>
</dbReference>
<keyword evidence="10" id="KW-1185">Reference proteome</keyword>
<evidence type="ECO:0000259" key="8">
    <source>
        <dbReference type="PROSITE" id="PS51462"/>
    </source>
</evidence>
<dbReference type="EC" id="3.6.1.22" evidence="2"/>
<keyword evidence="5" id="KW-0460">Magnesium</keyword>
<dbReference type="PRINTS" id="PR00502">
    <property type="entry name" value="NUDIXFAMILY"/>
</dbReference>
<dbReference type="InterPro" id="IPR020084">
    <property type="entry name" value="NUDIX_hydrolase_CS"/>
</dbReference>
<dbReference type="KEGG" id="seme:MIZ01_1314"/>
<dbReference type="InterPro" id="IPR049734">
    <property type="entry name" value="NudC-like_C"/>
</dbReference>
<evidence type="ECO:0000256" key="6">
    <source>
        <dbReference type="ARBA" id="ARBA00023027"/>
    </source>
</evidence>
<sequence>MACPACGLVAYPRISPAVMVLIVRGSELLLARSPRFKPGVYSALAGFVEAGETLEQCAIREVREEVGLEISNLRYFRSQSWPFPDSLMVAFFADYAGGAITPEASEIEDAGWFLHSALPPLPEPVSLARQLIDAACSRLDGGGGG</sequence>
<dbReference type="GO" id="GO:0016787">
    <property type="term" value="F:hydrolase activity"/>
    <property type="evidence" value="ECO:0007669"/>
    <property type="project" value="UniProtKB-KW"/>
</dbReference>
<evidence type="ECO:0000256" key="7">
    <source>
        <dbReference type="RuleBase" id="RU003476"/>
    </source>
</evidence>
<organism evidence="9 10">
    <name type="scientific">Sideroxyarcus emersonii</name>
    <dbReference type="NCBI Taxonomy" id="2764705"/>
    <lineage>
        <taxon>Bacteria</taxon>
        <taxon>Pseudomonadati</taxon>
        <taxon>Pseudomonadota</taxon>
        <taxon>Betaproteobacteria</taxon>
        <taxon>Nitrosomonadales</taxon>
        <taxon>Gallionellaceae</taxon>
        <taxon>Sideroxyarcus</taxon>
    </lineage>
</organism>
<dbReference type="GO" id="GO:0046872">
    <property type="term" value="F:metal ion binding"/>
    <property type="evidence" value="ECO:0007669"/>
    <property type="project" value="UniProtKB-KW"/>
</dbReference>
<keyword evidence="4 7" id="KW-0378">Hydrolase</keyword>
<evidence type="ECO:0000313" key="10">
    <source>
        <dbReference type="Proteomes" id="UP001320326"/>
    </source>
</evidence>
<dbReference type="Gene3D" id="3.90.79.10">
    <property type="entry name" value="Nucleoside Triphosphate Pyrophosphohydrolase"/>
    <property type="match status" value="1"/>
</dbReference>
<accession>A0AAN1X9P8</accession>
<name>A0AAN1X9P8_9PROT</name>
<protein>
    <recommendedName>
        <fullName evidence="2">NAD(+) diphosphatase</fullName>
        <ecNumber evidence="2">3.6.1.22</ecNumber>
    </recommendedName>
</protein>
<dbReference type="CDD" id="cd03429">
    <property type="entry name" value="NUDIX_NADH_pyrophosphatase_Nudt13"/>
    <property type="match status" value="1"/>
</dbReference>
<dbReference type="InterPro" id="IPR015797">
    <property type="entry name" value="NUDIX_hydrolase-like_dom_sf"/>
</dbReference>
<dbReference type="AlphaFoldDB" id="A0AAN1X9P8"/>
<evidence type="ECO:0000256" key="5">
    <source>
        <dbReference type="ARBA" id="ARBA00022842"/>
    </source>
</evidence>
<feature type="domain" description="Nudix hydrolase" evidence="8">
    <location>
        <begin position="12"/>
        <end position="135"/>
    </location>
</feature>
<evidence type="ECO:0000313" key="9">
    <source>
        <dbReference type="EMBL" id="BCK87530.1"/>
    </source>
</evidence>
<dbReference type="PANTHER" id="PTHR11383">
    <property type="entry name" value="NUCLEOSIDE DIPHOSPHATE-LINKED MOIETY X MOTIF 13"/>
    <property type="match status" value="1"/>
</dbReference>
<evidence type="ECO:0000256" key="4">
    <source>
        <dbReference type="ARBA" id="ARBA00022801"/>
    </source>
</evidence>
<comment type="similarity">
    <text evidence="7">Belongs to the Nudix hydrolase family.</text>
</comment>
<evidence type="ECO:0000256" key="3">
    <source>
        <dbReference type="ARBA" id="ARBA00022723"/>
    </source>
</evidence>
<dbReference type="Proteomes" id="UP001320326">
    <property type="component" value="Chromosome"/>
</dbReference>
<evidence type="ECO:0000256" key="1">
    <source>
        <dbReference type="ARBA" id="ARBA00001946"/>
    </source>
</evidence>
<dbReference type="NCBIfam" id="NF001299">
    <property type="entry name" value="PRK00241.1"/>
    <property type="match status" value="1"/>
</dbReference>